<keyword evidence="3" id="KW-1185">Reference proteome</keyword>
<evidence type="ECO:0000313" key="2">
    <source>
        <dbReference type="EMBL" id="KAK8787694.1"/>
    </source>
</evidence>
<gene>
    <name evidence="2" type="ORF">V5799_022528</name>
</gene>
<dbReference type="EMBL" id="JARKHS020001541">
    <property type="protein sequence ID" value="KAK8787694.1"/>
    <property type="molecule type" value="Genomic_DNA"/>
</dbReference>
<sequence length="365" mass="41087">MEAGSYRGVPQDFPDLASGPECDRTADPTPYQLHNPRKYSQEPEGADTARPLVCCCAVGSLQQLESPQSSIISLYSGYTPETTLDYLSTTSNDCIEMGNPKDESCSGDAMESASHINSSFEYPVEAHSVHRDTSLYTAAPSSLQTSWRHQQGGMPWNDAGCSDRSGANRRHHCEPWRLEELPGYEERVLTDAENWSHILPEDWEQRRKAWLFRQRLLEQMWLPKEVKLNEMTRLLHARHDDEALHLAFEQEREQKAIAKAVDVMLLADVKPPDVANAGAQTPTGSDPEENMDFAADDEAELPPIPPPRLRRYKKAPVADSGLDQKQSQRWTDRRQASRSKVLPWLEALLPPETANDPRCSGSRPQ</sequence>
<evidence type="ECO:0000313" key="3">
    <source>
        <dbReference type="Proteomes" id="UP001321473"/>
    </source>
</evidence>
<name>A0AAQ4FK90_AMBAM</name>
<organism evidence="2 3">
    <name type="scientific">Amblyomma americanum</name>
    <name type="common">Lone star tick</name>
    <dbReference type="NCBI Taxonomy" id="6943"/>
    <lineage>
        <taxon>Eukaryota</taxon>
        <taxon>Metazoa</taxon>
        <taxon>Ecdysozoa</taxon>
        <taxon>Arthropoda</taxon>
        <taxon>Chelicerata</taxon>
        <taxon>Arachnida</taxon>
        <taxon>Acari</taxon>
        <taxon>Parasitiformes</taxon>
        <taxon>Ixodida</taxon>
        <taxon>Ixodoidea</taxon>
        <taxon>Ixodidae</taxon>
        <taxon>Amblyomminae</taxon>
        <taxon>Amblyomma</taxon>
    </lineage>
</organism>
<reference evidence="2 3" key="1">
    <citation type="journal article" date="2023" name="Arcadia Sci">
        <title>De novo assembly of a long-read Amblyomma americanum tick genome.</title>
        <authorList>
            <person name="Chou S."/>
            <person name="Poskanzer K.E."/>
            <person name="Rollins M."/>
            <person name="Thuy-Boun P.S."/>
        </authorList>
    </citation>
    <scope>NUCLEOTIDE SEQUENCE [LARGE SCALE GENOMIC DNA]</scope>
    <source>
        <strain evidence="2">F_SG_1</strain>
        <tissue evidence="2">Salivary glands</tissue>
    </source>
</reference>
<dbReference type="Proteomes" id="UP001321473">
    <property type="component" value="Unassembled WGS sequence"/>
</dbReference>
<dbReference type="AlphaFoldDB" id="A0AAQ4FK90"/>
<protein>
    <submittedName>
        <fullName evidence="2">Uncharacterized protein</fullName>
    </submittedName>
</protein>
<feature type="region of interest" description="Disordered" evidence="1">
    <location>
        <begin position="297"/>
        <end position="365"/>
    </location>
</feature>
<proteinExistence type="predicted"/>
<accession>A0AAQ4FK90</accession>
<evidence type="ECO:0000256" key="1">
    <source>
        <dbReference type="SAM" id="MobiDB-lite"/>
    </source>
</evidence>
<comment type="caution">
    <text evidence="2">The sequence shown here is derived from an EMBL/GenBank/DDBJ whole genome shotgun (WGS) entry which is preliminary data.</text>
</comment>
<feature type="region of interest" description="Disordered" evidence="1">
    <location>
        <begin position="1"/>
        <end position="44"/>
    </location>
</feature>